<dbReference type="PROSITE" id="PS01315">
    <property type="entry name" value="CDS"/>
    <property type="match status" value="1"/>
</dbReference>
<evidence type="ECO:0000256" key="2">
    <source>
        <dbReference type="ARBA" id="ARBA00004651"/>
    </source>
</evidence>
<comment type="similarity">
    <text evidence="5 18">Belongs to the CDS family.</text>
</comment>
<keyword evidence="9" id="KW-0444">Lipid biosynthesis</keyword>
<dbReference type="GO" id="GO:0004605">
    <property type="term" value="F:phosphatidate cytidylyltransferase activity"/>
    <property type="evidence" value="ECO:0007669"/>
    <property type="project" value="UniProtKB-EC"/>
</dbReference>
<evidence type="ECO:0000256" key="4">
    <source>
        <dbReference type="ARBA" id="ARBA00005189"/>
    </source>
</evidence>
<evidence type="ECO:0000256" key="9">
    <source>
        <dbReference type="ARBA" id="ARBA00022516"/>
    </source>
</evidence>
<feature type="transmembrane region" description="Helical" evidence="19">
    <location>
        <begin position="225"/>
        <end position="245"/>
    </location>
</feature>
<organism evidence="20 21">
    <name type="scientific">Paludifilum halophilum</name>
    <dbReference type="NCBI Taxonomy" id="1642702"/>
    <lineage>
        <taxon>Bacteria</taxon>
        <taxon>Bacillati</taxon>
        <taxon>Bacillota</taxon>
        <taxon>Bacilli</taxon>
        <taxon>Bacillales</taxon>
        <taxon>Thermoactinomycetaceae</taxon>
        <taxon>Paludifilum</taxon>
    </lineage>
</organism>
<evidence type="ECO:0000256" key="13">
    <source>
        <dbReference type="ARBA" id="ARBA00022989"/>
    </source>
</evidence>
<keyword evidence="8" id="KW-1003">Cell membrane</keyword>
<keyword evidence="10 18" id="KW-0808">Transferase</keyword>
<dbReference type="InterPro" id="IPR000374">
    <property type="entry name" value="PC_trans"/>
</dbReference>
<evidence type="ECO:0000256" key="5">
    <source>
        <dbReference type="ARBA" id="ARBA00010185"/>
    </source>
</evidence>
<evidence type="ECO:0000256" key="10">
    <source>
        <dbReference type="ARBA" id="ARBA00022679"/>
    </source>
</evidence>
<dbReference type="AlphaFoldDB" id="A0A235BB28"/>
<evidence type="ECO:0000256" key="1">
    <source>
        <dbReference type="ARBA" id="ARBA00001698"/>
    </source>
</evidence>
<evidence type="ECO:0000256" key="16">
    <source>
        <dbReference type="ARBA" id="ARBA00023209"/>
    </source>
</evidence>
<evidence type="ECO:0000256" key="14">
    <source>
        <dbReference type="ARBA" id="ARBA00023098"/>
    </source>
</evidence>
<dbReference type="EMBL" id="NOWF01000001">
    <property type="protein sequence ID" value="OYD09476.1"/>
    <property type="molecule type" value="Genomic_DNA"/>
</dbReference>
<dbReference type="Proteomes" id="UP000215459">
    <property type="component" value="Unassembled WGS sequence"/>
</dbReference>
<gene>
    <name evidence="20" type="ORF">CHM34_00160</name>
</gene>
<dbReference type="UniPathway" id="UPA00557">
    <property type="reaction ID" value="UER00614"/>
</dbReference>
<evidence type="ECO:0000313" key="20">
    <source>
        <dbReference type="EMBL" id="OYD09476.1"/>
    </source>
</evidence>
<evidence type="ECO:0000256" key="7">
    <source>
        <dbReference type="ARBA" id="ARBA00019373"/>
    </source>
</evidence>
<evidence type="ECO:0000256" key="19">
    <source>
        <dbReference type="SAM" id="Phobius"/>
    </source>
</evidence>
<comment type="pathway">
    <text evidence="3 18">Phospholipid metabolism; CDP-diacylglycerol biosynthesis; CDP-diacylglycerol from sn-glycerol 3-phosphate: step 3/3.</text>
</comment>
<comment type="subcellular location">
    <subcellularLocation>
        <location evidence="2">Cell membrane</location>
        <topology evidence="2">Multi-pass membrane protein</topology>
    </subcellularLocation>
</comment>
<evidence type="ECO:0000256" key="11">
    <source>
        <dbReference type="ARBA" id="ARBA00022692"/>
    </source>
</evidence>
<accession>A0A235BB28</accession>
<evidence type="ECO:0000256" key="6">
    <source>
        <dbReference type="ARBA" id="ARBA00012487"/>
    </source>
</evidence>
<evidence type="ECO:0000256" key="15">
    <source>
        <dbReference type="ARBA" id="ARBA00023136"/>
    </source>
</evidence>
<dbReference type="PANTHER" id="PTHR46382:SF1">
    <property type="entry name" value="PHOSPHATIDATE CYTIDYLYLTRANSFERASE"/>
    <property type="match status" value="1"/>
</dbReference>
<sequence>MKIFNVVPAVTGRYDGRRVRLRMRQRIVTGVSGGSVFLVLLWVGHWWYAGFISALATISYIEFCSMKGIRFSRPQALIGLCLMWLLLLTGMADQQMIGPGWFLDSPDNILAGMILFLVFMVLSRNRLQVDEAAYLFLGSLYIGYGFSYMIQARMIVDGFIWSLLALVVTWVNDTGAYFTGKRWGKRKLWPSVSPNKTVEGSLGGIFLSVLVSGLFGLLYPELGVFSTVLFIGFLVSVVGQVGDLVESALKRTTGVKDSGSLLPGHGGILDRFDSLLLVFPVLYLIQLI</sequence>
<name>A0A235BB28_9BACL</name>
<keyword evidence="11 18" id="KW-0812">Transmembrane</keyword>
<feature type="transmembrane region" description="Helical" evidence="19">
    <location>
        <begin position="158"/>
        <end position="179"/>
    </location>
</feature>
<feature type="transmembrane region" description="Helical" evidence="19">
    <location>
        <begin position="23"/>
        <end position="40"/>
    </location>
</feature>
<keyword evidence="14" id="KW-0443">Lipid metabolism</keyword>
<dbReference type="EC" id="2.7.7.41" evidence="6 18"/>
<keyword evidence="16" id="KW-0594">Phospholipid biosynthesis</keyword>
<keyword evidence="21" id="KW-1185">Reference proteome</keyword>
<protein>
    <recommendedName>
        <fullName evidence="7 18">Phosphatidate cytidylyltransferase</fullName>
        <ecNumber evidence="6 18">2.7.7.41</ecNumber>
    </recommendedName>
</protein>
<evidence type="ECO:0000256" key="17">
    <source>
        <dbReference type="ARBA" id="ARBA00023264"/>
    </source>
</evidence>
<evidence type="ECO:0000256" key="12">
    <source>
        <dbReference type="ARBA" id="ARBA00022695"/>
    </source>
</evidence>
<keyword evidence="15 19" id="KW-0472">Membrane</keyword>
<feature type="transmembrane region" description="Helical" evidence="19">
    <location>
        <begin position="200"/>
        <end position="219"/>
    </location>
</feature>
<comment type="pathway">
    <text evidence="4">Lipid metabolism.</text>
</comment>
<dbReference type="GO" id="GO:0005886">
    <property type="term" value="C:plasma membrane"/>
    <property type="evidence" value="ECO:0007669"/>
    <property type="project" value="UniProtKB-SubCell"/>
</dbReference>
<feature type="transmembrane region" description="Helical" evidence="19">
    <location>
        <begin position="46"/>
        <end position="64"/>
    </location>
</feature>
<keyword evidence="13 19" id="KW-1133">Transmembrane helix</keyword>
<keyword evidence="17" id="KW-1208">Phospholipid metabolism</keyword>
<evidence type="ECO:0000313" key="21">
    <source>
        <dbReference type="Proteomes" id="UP000215459"/>
    </source>
</evidence>
<proteinExistence type="inferred from homology"/>
<keyword evidence="12 18" id="KW-0548">Nucleotidyltransferase</keyword>
<dbReference type="Pfam" id="PF01148">
    <property type="entry name" value="CTP_transf_1"/>
    <property type="match status" value="1"/>
</dbReference>
<feature type="transmembrane region" description="Helical" evidence="19">
    <location>
        <begin position="109"/>
        <end position="125"/>
    </location>
</feature>
<evidence type="ECO:0000256" key="18">
    <source>
        <dbReference type="RuleBase" id="RU003938"/>
    </source>
</evidence>
<comment type="caution">
    <text evidence="20">The sequence shown here is derived from an EMBL/GenBank/DDBJ whole genome shotgun (WGS) entry which is preliminary data.</text>
</comment>
<reference evidence="20 21" key="1">
    <citation type="submission" date="2017-07" db="EMBL/GenBank/DDBJ databases">
        <title>The genome sequence of Paludifilum halophilum highlights mechanisms for microbial adaptation to high salt environemnts.</title>
        <authorList>
            <person name="Belbahri L."/>
        </authorList>
    </citation>
    <scope>NUCLEOTIDE SEQUENCE [LARGE SCALE GENOMIC DNA]</scope>
    <source>
        <strain evidence="20 21">DSM 102817</strain>
    </source>
</reference>
<evidence type="ECO:0000256" key="8">
    <source>
        <dbReference type="ARBA" id="ARBA00022475"/>
    </source>
</evidence>
<feature type="transmembrane region" description="Helical" evidence="19">
    <location>
        <begin position="132"/>
        <end position="152"/>
    </location>
</feature>
<dbReference type="GO" id="GO:0016024">
    <property type="term" value="P:CDP-diacylglycerol biosynthetic process"/>
    <property type="evidence" value="ECO:0007669"/>
    <property type="project" value="UniProtKB-UniPathway"/>
</dbReference>
<feature type="transmembrane region" description="Helical" evidence="19">
    <location>
        <begin position="76"/>
        <end position="97"/>
    </location>
</feature>
<evidence type="ECO:0000256" key="3">
    <source>
        <dbReference type="ARBA" id="ARBA00005119"/>
    </source>
</evidence>
<dbReference type="PANTHER" id="PTHR46382">
    <property type="entry name" value="PHOSPHATIDATE CYTIDYLYLTRANSFERASE"/>
    <property type="match status" value="1"/>
</dbReference>
<comment type="catalytic activity">
    <reaction evidence="1 18">
        <text>a 1,2-diacyl-sn-glycero-3-phosphate + CTP + H(+) = a CDP-1,2-diacyl-sn-glycerol + diphosphate</text>
        <dbReference type="Rhea" id="RHEA:16229"/>
        <dbReference type="ChEBI" id="CHEBI:15378"/>
        <dbReference type="ChEBI" id="CHEBI:33019"/>
        <dbReference type="ChEBI" id="CHEBI:37563"/>
        <dbReference type="ChEBI" id="CHEBI:58332"/>
        <dbReference type="ChEBI" id="CHEBI:58608"/>
        <dbReference type="EC" id="2.7.7.41"/>
    </reaction>
</comment>